<dbReference type="AlphaFoldDB" id="A0A1G9KWC1"/>
<evidence type="ECO:0000259" key="3">
    <source>
        <dbReference type="Pfam" id="PF06580"/>
    </source>
</evidence>
<dbReference type="PANTHER" id="PTHR43547">
    <property type="entry name" value="TWO-COMPONENT HISTIDINE KINASE"/>
    <property type="match status" value="1"/>
</dbReference>
<evidence type="ECO:0000313" key="6">
    <source>
        <dbReference type="Proteomes" id="UP000198901"/>
    </source>
</evidence>
<sequence length="998" mass="113582">MVKRLLLLLTGILGLIHSIQARIPEPQFKHLTQKQGLPDMNIRSFAQDQYGFVWIGTYNGLCRFDGRKIRSYFHNRNDPFSLPGNYITSLHAGNSGRLWIGCEETLCLFEERTQRFLSFRLPGGGKIYGITEGPEGILWLATGGGLVSFHLRERRFTVQPPVAQNPLARPVVQMAAAPEGTLYLVTPDGIVLYNIITRRIRLFRREYLAGNDDDEVLAIAPDREGNLWYAAGDQASFIGKLDPVSGKILEKLPLYRFFDTRTDHIRSLLTDRRGRLWIAANVGGLLFYDPPRQEYRQFTHDPLVEGSLSGAGSARLFADHNDGIWVGAELSGVSWCYPDEQPFTLFQATQDPRTSLPWFWGRAALEDEKGNLWLGTGNGLSVWNEKKGFLHHYVKGNTPPGWTDVFSIRSLARGSDGAVWVGLSDRIHRFSGGKWRIYTEKDSLRGAFCWALLTTRKGDFYAGTREGLQVYNPQTNRFDSFDKDPLFGPFARKNARALFESRDGGLWIGFRGFGLVYWHRERKILRHYLKELPHPLVTSLAEDRNGILWIATIDGLARFDGAAFRHYNREEGFPSNQFAGLLFDRDNRLWTGTSAGLCCLDTDRKTVHTFTTEDGLASDTFNDQSACTLRDGRFCYPSTRGFVLFDPAEVLATERTAAVRSYLTGFQVSGRNHPLPVNPEAVREITLRPDEHFFTFEWAACQFRHPDQNRYLCQLAGFDDRWIQVEHPAATYTNVPGGDYVFRFRTSTIPGKWNGPISEIQVHIQIVYYRTWWFLTLSALLLTGLGYLLYRYRIRQALHISELQTQSARLEKNNALVRYQNLVNQLNPHFLFNSLAVLDSLIFKDQKLASRNLRQLTKVYRYLIENDGVEVIDLEKEVRFTRDFIGLLATRYGDGLQISVTIPDAALHRKIVPVTLQNLLENAIKHNTTDPESPLVIRVFVSGDDLVVQNNLQRRPQVSTSNGKGLADMQALYRHLSGRELRVVEAGGVFSVHIPFIV</sequence>
<proteinExistence type="predicted"/>
<dbReference type="Pfam" id="PF07495">
    <property type="entry name" value="Y_Y_Y"/>
    <property type="match status" value="1"/>
</dbReference>
<evidence type="ECO:0000313" key="5">
    <source>
        <dbReference type="EMBL" id="SDL54170.1"/>
    </source>
</evidence>
<dbReference type="EMBL" id="FNGS01000002">
    <property type="protein sequence ID" value="SDL54170.1"/>
    <property type="molecule type" value="Genomic_DNA"/>
</dbReference>
<protein>
    <submittedName>
        <fullName evidence="5">Ligand-binding sensor domain-containing protein</fullName>
    </submittedName>
</protein>
<evidence type="ECO:0000256" key="1">
    <source>
        <dbReference type="ARBA" id="ARBA00022553"/>
    </source>
</evidence>
<gene>
    <name evidence="5" type="ORF">SAMN04488090_1164</name>
</gene>
<evidence type="ECO:0000259" key="4">
    <source>
        <dbReference type="Pfam" id="PF07495"/>
    </source>
</evidence>
<name>A0A1G9KWC1_9BACT</name>
<dbReference type="STRING" id="563176.SAMN04488090_1164"/>
<dbReference type="InterPro" id="IPR011123">
    <property type="entry name" value="Y_Y_Y"/>
</dbReference>
<feature type="domain" description="Two component regulator three Y" evidence="4">
    <location>
        <begin position="704"/>
        <end position="764"/>
    </location>
</feature>
<dbReference type="SUPFAM" id="SSF63829">
    <property type="entry name" value="Calcium-dependent phosphotriesterase"/>
    <property type="match status" value="2"/>
</dbReference>
<dbReference type="Gene3D" id="2.130.10.10">
    <property type="entry name" value="YVTN repeat-like/Quinoprotein amine dehydrogenase"/>
    <property type="match status" value="3"/>
</dbReference>
<keyword evidence="1" id="KW-0597">Phosphoprotein</keyword>
<evidence type="ECO:0000256" key="2">
    <source>
        <dbReference type="SAM" id="Phobius"/>
    </source>
</evidence>
<dbReference type="InterPro" id="IPR013783">
    <property type="entry name" value="Ig-like_fold"/>
</dbReference>
<dbReference type="GO" id="GO:0016020">
    <property type="term" value="C:membrane"/>
    <property type="evidence" value="ECO:0007669"/>
    <property type="project" value="InterPro"/>
</dbReference>
<feature type="transmembrane region" description="Helical" evidence="2">
    <location>
        <begin position="772"/>
        <end position="790"/>
    </location>
</feature>
<dbReference type="SUPFAM" id="SSF55874">
    <property type="entry name" value="ATPase domain of HSP90 chaperone/DNA topoisomerase II/histidine kinase"/>
    <property type="match status" value="1"/>
</dbReference>
<dbReference type="GO" id="GO:0000155">
    <property type="term" value="F:phosphorelay sensor kinase activity"/>
    <property type="evidence" value="ECO:0007669"/>
    <property type="project" value="InterPro"/>
</dbReference>
<accession>A0A1G9KWC1</accession>
<keyword evidence="2" id="KW-1133">Transmembrane helix</keyword>
<dbReference type="RefSeq" id="WP_093198959.1">
    <property type="nucleotide sequence ID" value="NZ_FNGS01000002.1"/>
</dbReference>
<keyword evidence="2" id="KW-0812">Transmembrane</keyword>
<dbReference type="InterPro" id="IPR011110">
    <property type="entry name" value="Reg_prop"/>
</dbReference>
<dbReference type="Proteomes" id="UP000198901">
    <property type="component" value="Unassembled WGS sequence"/>
</dbReference>
<dbReference type="Gene3D" id="2.60.40.10">
    <property type="entry name" value="Immunoglobulins"/>
    <property type="match status" value="1"/>
</dbReference>
<dbReference type="Pfam" id="PF06580">
    <property type="entry name" value="His_kinase"/>
    <property type="match status" value="1"/>
</dbReference>
<organism evidence="5 6">
    <name type="scientific">Siphonobacter aquaeclarae</name>
    <dbReference type="NCBI Taxonomy" id="563176"/>
    <lineage>
        <taxon>Bacteria</taxon>
        <taxon>Pseudomonadati</taxon>
        <taxon>Bacteroidota</taxon>
        <taxon>Cytophagia</taxon>
        <taxon>Cytophagales</taxon>
        <taxon>Cytophagaceae</taxon>
        <taxon>Siphonobacter</taxon>
    </lineage>
</organism>
<dbReference type="InterPro" id="IPR015943">
    <property type="entry name" value="WD40/YVTN_repeat-like_dom_sf"/>
</dbReference>
<keyword evidence="6" id="KW-1185">Reference proteome</keyword>
<reference evidence="5 6" key="1">
    <citation type="submission" date="2016-10" db="EMBL/GenBank/DDBJ databases">
        <authorList>
            <person name="de Groot N.N."/>
        </authorList>
    </citation>
    <scope>NUCLEOTIDE SEQUENCE [LARGE SCALE GENOMIC DNA]</scope>
    <source>
        <strain evidence="5 6">DSM 21668</strain>
    </source>
</reference>
<dbReference type="InterPro" id="IPR036890">
    <property type="entry name" value="HATPase_C_sf"/>
</dbReference>
<dbReference type="Pfam" id="PF07494">
    <property type="entry name" value="Reg_prop"/>
    <property type="match status" value="3"/>
</dbReference>
<keyword evidence="2" id="KW-0472">Membrane</keyword>
<feature type="domain" description="Signal transduction histidine kinase internal region" evidence="3">
    <location>
        <begin position="818"/>
        <end position="895"/>
    </location>
</feature>
<dbReference type="InterPro" id="IPR010559">
    <property type="entry name" value="Sig_transdc_His_kin_internal"/>
</dbReference>
<dbReference type="OrthoDB" id="900814at2"/>
<dbReference type="PANTHER" id="PTHR43547:SF2">
    <property type="entry name" value="HYBRID SIGNAL TRANSDUCTION HISTIDINE KINASE C"/>
    <property type="match status" value="1"/>
</dbReference>